<reference evidence="8 9" key="1">
    <citation type="submission" date="2016-10" db="EMBL/GenBank/DDBJ databases">
        <authorList>
            <person name="de Groot N.N."/>
        </authorList>
    </citation>
    <scope>NUCLEOTIDE SEQUENCE [LARGE SCALE GENOMIC DNA]</scope>
    <source>
        <strain evidence="8 9">B7-7</strain>
    </source>
</reference>
<dbReference type="PROSITE" id="PS51257">
    <property type="entry name" value="PROKAR_LIPOPROTEIN"/>
    <property type="match status" value="1"/>
</dbReference>
<dbReference type="STRING" id="867345.SAMN05421693_10511"/>
<dbReference type="InterPro" id="IPR001887">
    <property type="entry name" value="Barnase"/>
</dbReference>
<dbReference type="GO" id="GO:0016787">
    <property type="term" value="F:hydrolase activity"/>
    <property type="evidence" value="ECO:0007669"/>
    <property type="project" value="UniProtKB-KW"/>
</dbReference>
<evidence type="ECO:0000313" key="9">
    <source>
        <dbReference type="Proteomes" id="UP000199496"/>
    </source>
</evidence>
<comment type="similarity">
    <text evidence="2">Belongs to the ribonuclease N1/T1 family.</text>
</comment>
<sequence>MKRSVTLLFTLLMVLMTGLTGCFSPSDSEPGGQVGADAALIVKDVRVHDLDGRLAFQGDVDLAPELARIERGERDPHRNDGSVFQNREGRLPARERGYYREYVVRTPGIRHAGPQRLVIGQEGEVYYTADHYRTFTRIR</sequence>
<evidence type="ECO:0000256" key="5">
    <source>
        <dbReference type="ARBA" id="ARBA00022722"/>
    </source>
</evidence>
<gene>
    <name evidence="8" type="ORF">SAMN05421693_10511</name>
</gene>
<name>A0A1H9ACY8_9GAMM</name>
<keyword evidence="9" id="KW-1185">Reference proteome</keyword>
<organism evidence="8 9">
    <name type="scientific">Ectothiorhodospira magna</name>
    <dbReference type="NCBI Taxonomy" id="867345"/>
    <lineage>
        <taxon>Bacteria</taxon>
        <taxon>Pseudomonadati</taxon>
        <taxon>Pseudomonadota</taxon>
        <taxon>Gammaproteobacteria</taxon>
        <taxon>Chromatiales</taxon>
        <taxon>Ectothiorhodospiraceae</taxon>
        <taxon>Ectothiorhodospira</taxon>
    </lineage>
</organism>
<comment type="subcellular location">
    <subcellularLocation>
        <location evidence="1">Secreted</location>
    </subcellularLocation>
</comment>
<evidence type="ECO:0000256" key="3">
    <source>
        <dbReference type="ARBA" id="ARBA00022214"/>
    </source>
</evidence>
<dbReference type="RefSeq" id="WP_274377150.1">
    <property type="nucleotide sequence ID" value="NZ_FOFO01000005.1"/>
</dbReference>
<dbReference type="InterPro" id="IPR016191">
    <property type="entry name" value="Ribonuclease/ribotoxin"/>
</dbReference>
<dbReference type="GO" id="GO:0003723">
    <property type="term" value="F:RNA binding"/>
    <property type="evidence" value="ECO:0007669"/>
    <property type="project" value="InterPro"/>
</dbReference>
<evidence type="ECO:0000313" key="8">
    <source>
        <dbReference type="EMBL" id="SEP74544.1"/>
    </source>
</evidence>
<dbReference type="Pfam" id="PF00545">
    <property type="entry name" value="Ribonuclease"/>
    <property type="match status" value="1"/>
</dbReference>
<dbReference type="Gene3D" id="3.10.450.30">
    <property type="entry name" value="Microbial ribonucleases"/>
    <property type="match status" value="1"/>
</dbReference>
<dbReference type="InterPro" id="IPR000026">
    <property type="entry name" value="N1-like"/>
</dbReference>
<keyword evidence="5" id="KW-0540">Nuclease</keyword>
<accession>A0A1H9ACY8</accession>
<dbReference type="Proteomes" id="UP000199496">
    <property type="component" value="Unassembled WGS sequence"/>
</dbReference>
<dbReference type="GO" id="GO:0005576">
    <property type="term" value="C:extracellular region"/>
    <property type="evidence" value="ECO:0007669"/>
    <property type="project" value="UniProtKB-SubCell"/>
</dbReference>
<evidence type="ECO:0000256" key="7">
    <source>
        <dbReference type="SAM" id="SignalP"/>
    </source>
</evidence>
<feature type="chain" id="PRO_5011623076" description="Ribonuclease" evidence="7">
    <location>
        <begin position="23"/>
        <end position="139"/>
    </location>
</feature>
<dbReference type="SUPFAM" id="SSF53933">
    <property type="entry name" value="Microbial ribonucleases"/>
    <property type="match status" value="1"/>
</dbReference>
<evidence type="ECO:0000256" key="1">
    <source>
        <dbReference type="ARBA" id="ARBA00004613"/>
    </source>
</evidence>
<evidence type="ECO:0000256" key="6">
    <source>
        <dbReference type="ARBA" id="ARBA00022801"/>
    </source>
</evidence>
<evidence type="ECO:0000256" key="2">
    <source>
        <dbReference type="ARBA" id="ARBA00009006"/>
    </source>
</evidence>
<keyword evidence="7" id="KW-0732">Signal</keyword>
<dbReference type="PRINTS" id="PR00117">
    <property type="entry name" value="BARNASE"/>
</dbReference>
<keyword evidence="6" id="KW-0378">Hydrolase</keyword>
<protein>
    <recommendedName>
        <fullName evidence="3">Ribonuclease</fullName>
    </recommendedName>
</protein>
<proteinExistence type="inferred from homology"/>
<evidence type="ECO:0000256" key="4">
    <source>
        <dbReference type="ARBA" id="ARBA00022525"/>
    </source>
</evidence>
<dbReference type="EMBL" id="FOFO01000005">
    <property type="protein sequence ID" value="SEP74544.1"/>
    <property type="molecule type" value="Genomic_DNA"/>
</dbReference>
<dbReference type="GO" id="GO:0004521">
    <property type="term" value="F:RNA endonuclease activity"/>
    <property type="evidence" value="ECO:0007669"/>
    <property type="project" value="InterPro"/>
</dbReference>
<keyword evidence="4" id="KW-0964">Secreted</keyword>
<dbReference type="AlphaFoldDB" id="A0A1H9ACY8"/>
<feature type="signal peptide" evidence="7">
    <location>
        <begin position="1"/>
        <end position="22"/>
    </location>
</feature>